<dbReference type="Gene3D" id="2.130.10.10">
    <property type="entry name" value="YVTN repeat-like/Quinoprotein amine dehydrogenase"/>
    <property type="match status" value="5"/>
</dbReference>
<evidence type="ECO:0000256" key="4">
    <source>
        <dbReference type="ARBA" id="ARBA00022694"/>
    </source>
</evidence>
<keyword evidence="9" id="KW-0812">Transmembrane</keyword>
<evidence type="ECO:0000256" key="3">
    <source>
        <dbReference type="ARBA" id="ARBA00022574"/>
    </source>
</evidence>
<dbReference type="PANTHER" id="PTHR14344">
    <property type="entry name" value="WD REPEAT PROTEIN"/>
    <property type="match status" value="1"/>
</dbReference>
<comment type="subcellular location">
    <subcellularLocation>
        <location evidence="1">Cytoplasm</location>
    </subcellularLocation>
</comment>
<keyword evidence="9" id="KW-0472">Membrane</keyword>
<keyword evidence="5" id="KW-0677">Repeat</keyword>
<evidence type="ECO:0000256" key="2">
    <source>
        <dbReference type="ARBA" id="ARBA00022490"/>
    </source>
</evidence>
<keyword evidence="9" id="KW-1133">Transmembrane helix</keyword>
<dbReference type="InterPro" id="IPR001680">
    <property type="entry name" value="WD40_rpt"/>
</dbReference>
<keyword evidence="11" id="KW-1185">Reference proteome</keyword>
<dbReference type="GO" id="GO:0005737">
    <property type="term" value="C:cytoplasm"/>
    <property type="evidence" value="ECO:0007669"/>
    <property type="project" value="UniProtKB-SubCell"/>
</dbReference>
<evidence type="ECO:0000256" key="7">
    <source>
        <dbReference type="ARBA" id="ARBA00040154"/>
    </source>
</evidence>
<dbReference type="InterPro" id="IPR051973">
    <property type="entry name" value="tRNA_Anticodon_Mtase-Reg"/>
</dbReference>
<dbReference type="PROSITE" id="PS50294">
    <property type="entry name" value="WD_REPEATS_REGION"/>
    <property type="match status" value="1"/>
</dbReference>
<dbReference type="SUPFAM" id="SSF50978">
    <property type="entry name" value="WD40 repeat-like"/>
    <property type="match status" value="4"/>
</dbReference>
<feature type="transmembrane region" description="Helical" evidence="9">
    <location>
        <begin position="21"/>
        <end position="41"/>
    </location>
</feature>
<dbReference type="GO" id="GO:0030488">
    <property type="term" value="P:tRNA methylation"/>
    <property type="evidence" value="ECO:0007669"/>
    <property type="project" value="TreeGrafter"/>
</dbReference>
<dbReference type="InterPro" id="IPR015943">
    <property type="entry name" value="WD40/YVTN_repeat-like_dom_sf"/>
</dbReference>
<evidence type="ECO:0000256" key="5">
    <source>
        <dbReference type="ARBA" id="ARBA00022737"/>
    </source>
</evidence>
<dbReference type="InterPro" id="IPR036322">
    <property type="entry name" value="WD40_repeat_dom_sf"/>
</dbReference>
<evidence type="ECO:0000256" key="8">
    <source>
        <dbReference type="PROSITE-ProRule" id="PRU00221"/>
    </source>
</evidence>
<evidence type="ECO:0000256" key="9">
    <source>
        <dbReference type="SAM" id="Phobius"/>
    </source>
</evidence>
<accession>A0AAN9U392</accession>
<evidence type="ECO:0000313" key="11">
    <source>
        <dbReference type="Proteomes" id="UP001367676"/>
    </source>
</evidence>
<dbReference type="PANTHER" id="PTHR14344:SF3">
    <property type="entry name" value="WD REPEAT-CONTAINING PROTEIN 6"/>
    <property type="match status" value="1"/>
</dbReference>
<comment type="caution">
    <text evidence="10">The sequence shown here is derived from an EMBL/GenBank/DDBJ whole genome shotgun (WGS) entry which is preliminary data.</text>
</comment>
<feature type="repeat" description="WD" evidence="8">
    <location>
        <begin position="192"/>
        <end position="233"/>
    </location>
</feature>
<organism evidence="10 11">
    <name type="scientific">Parthenolecanium corni</name>
    <dbReference type="NCBI Taxonomy" id="536013"/>
    <lineage>
        <taxon>Eukaryota</taxon>
        <taxon>Metazoa</taxon>
        <taxon>Ecdysozoa</taxon>
        <taxon>Arthropoda</taxon>
        <taxon>Hexapoda</taxon>
        <taxon>Insecta</taxon>
        <taxon>Pterygota</taxon>
        <taxon>Neoptera</taxon>
        <taxon>Paraneoptera</taxon>
        <taxon>Hemiptera</taxon>
        <taxon>Sternorrhyncha</taxon>
        <taxon>Coccoidea</taxon>
        <taxon>Coccidae</taxon>
        <taxon>Parthenolecanium</taxon>
    </lineage>
</organism>
<dbReference type="PROSITE" id="PS50082">
    <property type="entry name" value="WD_REPEATS_2"/>
    <property type="match status" value="1"/>
</dbReference>
<evidence type="ECO:0000313" key="10">
    <source>
        <dbReference type="EMBL" id="KAK7605294.1"/>
    </source>
</evidence>
<keyword evidence="2" id="KW-0963">Cytoplasm</keyword>
<dbReference type="SMART" id="SM00320">
    <property type="entry name" value="WD40"/>
    <property type="match status" value="8"/>
</dbReference>
<evidence type="ECO:0000256" key="6">
    <source>
        <dbReference type="ARBA" id="ARBA00038255"/>
    </source>
</evidence>
<reference evidence="10 11" key="1">
    <citation type="submission" date="2024-03" db="EMBL/GenBank/DDBJ databases">
        <title>Adaptation during the transition from Ophiocordyceps entomopathogen to insect associate is accompanied by gene loss and intensified selection.</title>
        <authorList>
            <person name="Ward C.M."/>
            <person name="Onetto C.A."/>
            <person name="Borneman A.R."/>
        </authorList>
    </citation>
    <scope>NUCLEOTIDE SEQUENCE [LARGE SCALE GENOMIC DNA]</scope>
    <source>
        <strain evidence="10">AWRI1</strain>
        <tissue evidence="10">Single Adult Female</tissue>
    </source>
</reference>
<gene>
    <name evidence="10" type="ORF">V9T40_007152</name>
</gene>
<proteinExistence type="inferred from homology"/>
<dbReference type="AlphaFoldDB" id="A0AAN9U392"/>
<keyword evidence="4" id="KW-0819">tRNA processing</keyword>
<keyword evidence="3 8" id="KW-0853">WD repeat</keyword>
<comment type="similarity">
    <text evidence="6">Belongs to the WD repeat WDR6 family.</text>
</comment>
<sequence>MSFYSTADYQLKSRLIKTDLTAIKICSHFIFAGIGNVLYVFDVIDKKCQVFTVLQKQRIHGIQFNAKSDLIAIYGNREIAIASFSNVDSEINLAIVSWWIVGDWICDVKWPKHPDELIILTANNIVSMWNWKNRTQSRLVRCHDKCLLFCGLILGTEWSDTIVMCGTMFRSILIWAPLRNTSGDTCDILHKLTGHKGAIFSVFYHEKSRRICSTSDDRSARIWLVKFSSEIMQTLEAWSKAEIIPQFSVYGHMSRVWKSFIFNDSRFVSAGEDSQLRVWTKNGKPLLTWETHQGASIRSLDVCEKLNVIATGGKDGGISLWPLHVDNKNVEIAFSDELNFKHTRDVPRRLILAKSGNLLTTTNEGKLLVYSGATWQYVHSDHRFSSYCLFEISPSKTYFSWASLRGDVKIFEETRSKSFVTVIFDDRICIGKIFSLHWLTDIRFITCCADGKLEVFNLNSNADRNQSKVGEYILPPCKERWLTSAVEFQNKIIVGDREGSIHVFSHGNVPSQTFRRIHGRLGVSGISCNNSTEFYSIGRDGFIRYWCNDSTSIEHMAADKLPVKWPVRVLSTPSHGLLVLGFNEINFEVWNVKERKKLFTCKCGGGHRPWDFIIDGKAQFVYIREKTVCSVLLPLNQLMKPTYLEGFHIRDTVCIRYLNENLIVSGGEDTTLRLSRVIPETRVFEPITIIRSHISSIRSITFLHVDDFILVVSAGGRAQLKVWKLIITGDTIKYSELASHMLKPSNKSRKPWINMIHTFELEPRHMDLQIEHSSKTDFLIYTAGSDAFWRVYTFSLTTKSLQLFKEIEYPNYCILKLVLVEWRSQKFLITFATDGRATFWDTNNDSITHQSSLHQSGINSYDYVMVDDHLVLVTGGDDTSLVATSFENNGTKIKATSQWRNASVHEAQISGIRVVGSHIISVGADQKVVLWQWELTHEKIRVDLKTFHHSFVPDIHGLDVSPSNKNVCVFGAGLEVFSINVDNQQIL</sequence>
<protein>
    <recommendedName>
        <fullName evidence="7">tRNA (34-2'-O)-methyltransferase regulator WDR6</fullName>
    </recommendedName>
</protein>
<name>A0AAN9U392_9HEMI</name>
<evidence type="ECO:0000256" key="1">
    <source>
        <dbReference type="ARBA" id="ARBA00004496"/>
    </source>
</evidence>
<dbReference type="Pfam" id="PF00400">
    <property type="entry name" value="WD40"/>
    <property type="match status" value="2"/>
</dbReference>
<dbReference type="EMBL" id="JBBCAQ010000002">
    <property type="protein sequence ID" value="KAK7605294.1"/>
    <property type="molecule type" value="Genomic_DNA"/>
</dbReference>
<dbReference type="Proteomes" id="UP001367676">
    <property type="component" value="Unassembled WGS sequence"/>
</dbReference>